<gene>
    <name evidence="1" type="ORF">FPE_LOCUS28122</name>
</gene>
<organism evidence="1 2">
    <name type="scientific">Fraxinus pennsylvanica</name>
    <dbReference type="NCBI Taxonomy" id="56036"/>
    <lineage>
        <taxon>Eukaryota</taxon>
        <taxon>Viridiplantae</taxon>
        <taxon>Streptophyta</taxon>
        <taxon>Embryophyta</taxon>
        <taxon>Tracheophyta</taxon>
        <taxon>Spermatophyta</taxon>
        <taxon>Magnoliopsida</taxon>
        <taxon>eudicotyledons</taxon>
        <taxon>Gunneridae</taxon>
        <taxon>Pentapetalae</taxon>
        <taxon>asterids</taxon>
        <taxon>lamiids</taxon>
        <taxon>Lamiales</taxon>
        <taxon>Oleaceae</taxon>
        <taxon>Oleeae</taxon>
        <taxon>Fraxinus</taxon>
    </lineage>
</organism>
<reference evidence="1" key="1">
    <citation type="submission" date="2023-05" db="EMBL/GenBank/DDBJ databases">
        <authorList>
            <person name="Huff M."/>
        </authorList>
    </citation>
    <scope>NUCLEOTIDE SEQUENCE</scope>
</reference>
<accession>A0AAD2A3G5</accession>
<dbReference type="Proteomes" id="UP000834106">
    <property type="component" value="Chromosome 17"/>
</dbReference>
<evidence type="ECO:0000313" key="1">
    <source>
        <dbReference type="EMBL" id="CAI9780692.1"/>
    </source>
</evidence>
<dbReference type="InterPro" id="IPR027728">
    <property type="entry name" value="Topless_fam"/>
</dbReference>
<proteinExistence type="predicted"/>
<dbReference type="GO" id="GO:0006355">
    <property type="term" value="P:regulation of DNA-templated transcription"/>
    <property type="evidence" value="ECO:0007669"/>
    <property type="project" value="InterPro"/>
</dbReference>
<name>A0AAD2A3G5_9LAMI</name>
<evidence type="ECO:0000313" key="2">
    <source>
        <dbReference type="Proteomes" id="UP000834106"/>
    </source>
</evidence>
<dbReference type="PANTHER" id="PTHR44083:SF5">
    <property type="entry name" value="PROTEIN TOPLESS-RELATED PROTEIN 2"/>
    <property type="match status" value="1"/>
</dbReference>
<protein>
    <submittedName>
        <fullName evidence="1">Uncharacterized protein</fullName>
    </submittedName>
</protein>
<sequence>MFISDTRPPIIYFAVGTNVGDISIWEVGSRDRLALKNFKTIAFEGVAFSRHIVQIYTYNPSLEFIFYLQFIFSTAIDGKIKAWVYDSLGSRVDHDAPGLWCTTMAYSADGTRSIQNPFLVTLLCWDALM</sequence>
<dbReference type="AlphaFoldDB" id="A0AAD2A3G5"/>
<keyword evidence="2" id="KW-1185">Reference proteome</keyword>
<dbReference type="EMBL" id="OU503052">
    <property type="protein sequence ID" value="CAI9780692.1"/>
    <property type="molecule type" value="Genomic_DNA"/>
</dbReference>
<dbReference type="PANTHER" id="PTHR44083">
    <property type="entry name" value="TOPLESS-RELATED PROTEIN 1-RELATED"/>
    <property type="match status" value="1"/>
</dbReference>